<dbReference type="EC" id="3.6.4.12" evidence="7"/>
<dbReference type="SMART" id="SM00249">
    <property type="entry name" value="PHD"/>
    <property type="match status" value="1"/>
</dbReference>
<evidence type="ECO:0000313" key="7">
    <source>
        <dbReference type="EMBL" id="KAJ7370990.1"/>
    </source>
</evidence>
<evidence type="ECO:0000256" key="4">
    <source>
        <dbReference type="SAM" id="Coils"/>
    </source>
</evidence>
<comment type="caution">
    <text evidence="7">The sequence shown here is derived from an EMBL/GenBank/DDBJ whole genome shotgun (WGS) entry which is preliminary data.</text>
</comment>
<gene>
    <name evidence="7" type="primary">PHF21A_2</name>
    <name evidence="7" type="ORF">OS493_028607</name>
</gene>
<keyword evidence="1" id="KW-0479">Metal-binding</keyword>
<keyword evidence="8" id="KW-1185">Reference proteome</keyword>
<dbReference type="InterPro" id="IPR019787">
    <property type="entry name" value="Znf_PHD-finger"/>
</dbReference>
<protein>
    <submittedName>
        <fullName evidence="7">Histone binding</fullName>
        <ecNumber evidence="7">3.6.4.12</ecNumber>
    </submittedName>
</protein>
<name>A0A9W9YX46_9CNID</name>
<dbReference type="OrthoDB" id="336088at2759"/>
<evidence type="ECO:0000256" key="1">
    <source>
        <dbReference type="ARBA" id="ARBA00022723"/>
    </source>
</evidence>
<feature type="domain" description="Zinc finger PHD-type" evidence="6">
    <location>
        <begin position="363"/>
        <end position="400"/>
    </location>
</feature>
<keyword evidence="2" id="KW-0863">Zinc-finger</keyword>
<dbReference type="InterPro" id="IPR001965">
    <property type="entry name" value="Znf_PHD"/>
</dbReference>
<accession>A0A9W9YX46</accession>
<dbReference type="GO" id="GO:0016787">
    <property type="term" value="F:hydrolase activity"/>
    <property type="evidence" value="ECO:0007669"/>
    <property type="project" value="UniProtKB-KW"/>
</dbReference>
<evidence type="ECO:0000259" key="6">
    <source>
        <dbReference type="SMART" id="SM00249"/>
    </source>
</evidence>
<evidence type="ECO:0000256" key="3">
    <source>
        <dbReference type="ARBA" id="ARBA00022833"/>
    </source>
</evidence>
<dbReference type="GO" id="GO:0008270">
    <property type="term" value="F:zinc ion binding"/>
    <property type="evidence" value="ECO:0007669"/>
    <property type="project" value="UniProtKB-KW"/>
</dbReference>
<feature type="coiled-coil region" evidence="4">
    <location>
        <begin position="429"/>
        <end position="470"/>
    </location>
</feature>
<proteinExistence type="predicted"/>
<evidence type="ECO:0000256" key="2">
    <source>
        <dbReference type="ARBA" id="ARBA00022771"/>
    </source>
</evidence>
<dbReference type="InterPro" id="IPR011011">
    <property type="entry name" value="Znf_FYVE_PHD"/>
</dbReference>
<dbReference type="PANTHER" id="PTHR24102">
    <property type="entry name" value="PHD FINGER PROTEIN"/>
    <property type="match status" value="1"/>
</dbReference>
<dbReference type="PANTHER" id="PTHR24102:SF28">
    <property type="entry name" value="PHD-TYPE DOMAIN-CONTAINING PROTEIN"/>
    <property type="match status" value="1"/>
</dbReference>
<reference evidence="7" key="1">
    <citation type="submission" date="2023-01" db="EMBL/GenBank/DDBJ databases">
        <title>Genome assembly of the deep-sea coral Lophelia pertusa.</title>
        <authorList>
            <person name="Herrera S."/>
            <person name="Cordes E."/>
        </authorList>
    </citation>
    <scope>NUCLEOTIDE SEQUENCE</scope>
    <source>
        <strain evidence="7">USNM1676648</strain>
        <tissue evidence="7">Polyp</tissue>
    </source>
</reference>
<dbReference type="Proteomes" id="UP001163046">
    <property type="component" value="Unassembled WGS sequence"/>
</dbReference>
<dbReference type="GO" id="GO:0003678">
    <property type="term" value="F:DNA helicase activity"/>
    <property type="evidence" value="ECO:0007669"/>
    <property type="project" value="UniProtKB-EC"/>
</dbReference>
<keyword evidence="4" id="KW-0175">Coiled coil</keyword>
<dbReference type="AlphaFoldDB" id="A0A9W9YX46"/>
<dbReference type="InterPro" id="IPR013083">
    <property type="entry name" value="Znf_RING/FYVE/PHD"/>
</dbReference>
<dbReference type="SUPFAM" id="SSF57903">
    <property type="entry name" value="FYVE/PHD zinc finger"/>
    <property type="match status" value="1"/>
</dbReference>
<keyword evidence="7" id="KW-0378">Hydrolase</keyword>
<evidence type="ECO:0000256" key="5">
    <source>
        <dbReference type="SAM" id="MobiDB-lite"/>
    </source>
</evidence>
<dbReference type="EMBL" id="MU826853">
    <property type="protein sequence ID" value="KAJ7370990.1"/>
    <property type="molecule type" value="Genomic_DNA"/>
</dbReference>
<evidence type="ECO:0000313" key="8">
    <source>
        <dbReference type="Proteomes" id="UP001163046"/>
    </source>
</evidence>
<feature type="region of interest" description="Disordered" evidence="5">
    <location>
        <begin position="304"/>
        <end position="331"/>
    </location>
</feature>
<dbReference type="Gene3D" id="3.30.40.10">
    <property type="entry name" value="Zinc/RING finger domain, C3HC4 (zinc finger)"/>
    <property type="match status" value="1"/>
</dbReference>
<keyword evidence="3" id="KW-0862">Zinc</keyword>
<sequence length="498" mass="56449">MELEKLRSQLKSQLQQHQILIQQIKTDPQNPDLQKKLQGLQAHITSLSEQQSHVVKQLRQELMNKAEFRGEENNIKSPLSDNHSNNITSHDYKEAVFPTSRSLVRLEPSTRMEFSIKTEPLDVKPVKFTPQQKPLPIQLPRLKPKPPPVVIVSQQHGKIEFTGPNSAPALQMGQMFSPVHAQSTSPISIPTHYQQNNKIRQSAFRYSGRPFNTSHHLQPILPRPSSQNSFIQLQNVSRHTEKTFEPKKMEFMAALGLITPQTLIEIQLKRQERKRRSTCISPQNALDIDPEPKRIKKITMLPVKRGRGRPPKFNSAPNSPKPSSPVPNGIGGYVENGKHKKFKYKRVITADSPVDEDDNHDEVCTICRESGELLLCDTCNLVYHMSCLDPPLTAVSSRHVALSQERVEEDEPMPWPGTLAVVHSYLAHKTAKEVEKNKLLKRSEELKAERVELEAKAKQLSNAIMEQMQAKSELSASNKSAKNSVNRLITFIELVQSL</sequence>
<dbReference type="Pfam" id="PF00628">
    <property type="entry name" value="PHD"/>
    <property type="match status" value="1"/>
</dbReference>
<organism evidence="7 8">
    <name type="scientific">Desmophyllum pertusum</name>
    <dbReference type="NCBI Taxonomy" id="174260"/>
    <lineage>
        <taxon>Eukaryota</taxon>
        <taxon>Metazoa</taxon>
        <taxon>Cnidaria</taxon>
        <taxon>Anthozoa</taxon>
        <taxon>Hexacorallia</taxon>
        <taxon>Scleractinia</taxon>
        <taxon>Caryophylliina</taxon>
        <taxon>Caryophylliidae</taxon>
        <taxon>Desmophyllum</taxon>
    </lineage>
</organism>